<dbReference type="OrthoDB" id="9810247at2"/>
<name>A0A1U7H8N9_9CYAN</name>
<proteinExistence type="predicted"/>
<dbReference type="EMBL" id="MRCB01000038">
    <property type="protein sequence ID" value="OKH19666.1"/>
    <property type="molecule type" value="Genomic_DNA"/>
</dbReference>
<protein>
    <submittedName>
        <fullName evidence="1">Methyltransferase type 12</fullName>
    </submittedName>
</protein>
<dbReference type="InterPro" id="IPR029063">
    <property type="entry name" value="SAM-dependent_MTases_sf"/>
</dbReference>
<accession>A0A1U7H8N9</accession>
<dbReference type="CDD" id="cd02440">
    <property type="entry name" value="AdoMet_MTases"/>
    <property type="match status" value="1"/>
</dbReference>
<organism evidence="1 2">
    <name type="scientific">Hydrococcus rivularis NIES-593</name>
    <dbReference type="NCBI Taxonomy" id="1921803"/>
    <lineage>
        <taxon>Bacteria</taxon>
        <taxon>Bacillati</taxon>
        <taxon>Cyanobacteriota</taxon>
        <taxon>Cyanophyceae</taxon>
        <taxon>Pleurocapsales</taxon>
        <taxon>Hydrococcaceae</taxon>
        <taxon>Hydrococcus</taxon>
    </lineage>
</organism>
<keyword evidence="1" id="KW-0489">Methyltransferase</keyword>
<keyword evidence="1" id="KW-0808">Transferase</keyword>
<gene>
    <name evidence="1" type="ORF">NIES593_20585</name>
</gene>
<reference evidence="1 2" key="1">
    <citation type="submission" date="2016-11" db="EMBL/GenBank/DDBJ databases">
        <title>Draft Genome Sequences of Nine Cyanobacterial Strains from Diverse Habitats.</title>
        <authorList>
            <person name="Zhu T."/>
            <person name="Hou S."/>
            <person name="Lu X."/>
            <person name="Hess W.R."/>
        </authorList>
    </citation>
    <scope>NUCLEOTIDE SEQUENCE [LARGE SCALE GENOMIC DNA]</scope>
    <source>
        <strain evidence="1 2">NIES-593</strain>
    </source>
</reference>
<evidence type="ECO:0000313" key="1">
    <source>
        <dbReference type="EMBL" id="OKH19666.1"/>
    </source>
</evidence>
<dbReference type="SUPFAM" id="SSF53335">
    <property type="entry name" value="S-adenosyl-L-methionine-dependent methyltransferases"/>
    <property type="match status" value="1"/>
</dbReference>
<dbReference type="GO" id="GO:0032259">
    <property type="term" value="P:methylation"/>
    <property type="evidence" value="ECO:0007669"/>
    <property type="project" value="UniProtKB-KW"/>
</dbReference>
<dbReference type="Gene3D" id="3.40.50.150">
    <property type="entry name" value="Vaccinia Virus protein VP39"/>
    <property type="match status" value="1"/>
</dbReference>
<dbReference type="STRING" id="1921803.NIES593_20585"/>
<evidence type="ECO:0000313" key="2">
    <source>
        <dbReference type="Proteomes" id="UP000186868"/>
    </source>
</evidence>
<dbReference type="GO" id="GO:0008168">
    <property type="term" value="F:methyltransferase activity"/>
    <property type="evidence" value="ECO:0007669"/>
    <property type="project" value="UniProtKB-KW"/>
</dbReference>
<dbReference type="Proteomes" id="UP000186868">
    <property type="component" value="Unassembled WGS sequence"/>
</dbReference>
<dbReference type="Pfam" id="PF13489">
    <property type="entry name" value="Methyltransf_23"/>
    <property type="match status" value="1"/>
</dbReference>
<dbReference type="AlphaFoldDB" id="A0A1U7H8N9"/>
<keyword evidence="2" id="KW-1185">Reference proteome</keyword>
<dbReference type="RefSeq" id="WP_073601375.1">
    <property type="nucleotide sequence ID" value="NZ_MRCB01000038.1"/>
</dbReference>
<comment type="caution">
    <text evidence="1">The sequence shown here is derived from an EMBL/GenBank/DDBJ whole genome shotgun (WGS) entry which is preliminary data.</text>
</comment>
<sequence>MSQFIYVGTELELFAQAKNWKDYLRVLLRRYIKGNVLEVGAGIGSNTRLLCRSQYQKWICLEPDTQLFQGLESSIKANGIIDCFASNGTIDSLQEEQLFDTILYLDVLEHIKRDREEVIKASRHLKPDGNLIIVAPAHQWLFTPFDAAIGHYRRYNKQTLKAVLPDDIEIIKLNYLDCVGLLASLGNKLVLKQSQPTLKQIKVWDRFMVPISRKLDPIIGYSFGKSVLLVGRKKF</sequence>